<dbReference type="AlphaFoldDB" id="A0AA97M2C8"/>
<keyword evidence="2" id="KW-1185">Reference proteome</keyword>
<protein>
    <recommendedName>
        <fullName evidence="3">DUF4034 domain-containing protein</fullName>
    </recommendedName>
</protein>
<evidence type="ECO:0000313" key="1">
    <source>
        <dbReference type="EMBL" id="UOE17846.1"/>
    </source>
</evidence>
<dbReference type="Proteomes" id="UP000265719">
    <property type="component" value="Chromosome"/>
</dbReference>
<dbReference type="EMBL" id="CP063196">
    <property type="protein sequence ID" value="UOE17846.1"/>
    <property type="molecule type" value="Genomic_DNA"/>
</dbReference>
<dbReference type="KEGG" id="thao:NI17_013220"/>
<evidence type="ECO:0008006" key="3">
    <source>
        <dbReference type="Google" id="ProtNLM"/>
    </source>
</evidence>
<dbReference type="RefSeq" id="WP_199859953.1">
    <property type="nucleotide sequence ID" value="NZ_CP063196.1"/>
</dbReference>
<organism evidence="1 2">
    <name type="scientific">Thermobifida halotolerans</name>
    <dbReference type="NCBI Taxonomy" id="483545"/>
    <lineage>
        <taxon>Bacteria</taxon>
        <taxon>Bacillati</taxon>
        <taxon>Actinomycetota</taxon>
        <taxon>Actinomycetes</taxon>
        <taxon>Streptosporangiales</taxon>
        <taxon>Nocardiopsidaceae</taxon>
        <taxon>Thermobifida</taxon>
    </lineage>
</organism>
<reference evidence="1" key="1">
    <citation type="submission" date="2020-10" db="EMBL/GenBank/DDBJ databases">
        <title>De novo genome project of the cellulose decomposer Thermobifida halotolerans type strain.</title>
        <authorList>
            <person name="Nagy I."/>
            <person name="Horvath B."/>
            <person name="Kukolya J."/>
            <person name="Nagy I."/>
            <person name="Orsini M."/>
        </authorList>
    </citation>
    <scope>NUCLEOTIDE SEQUENCE</scope>
    <source>
        <strain evidence="1">DSM 44931</strain>
    </source>
</reference>
<evidence type="ECO:0000313" key="2">
    <source>
        <dbReference type="Proteomes" id="UP000265719"/>
    </source>
</evidence>
<sequence>MGGDITVDRCWRNPALDAGVDAVEEGALNAGVTLLREARTDPELRALYVDALSEAAVGRSGQIRALLTSETDRQEAADILLWLGGTLISEAWKIRGAGAADTVGADRFKLFFATLTEAREPLLAAAEINPDDPVPWNGLQWFAIGMQLDRGEKDYIWQRVVERFPTLYPAHWGRLQMLSAKWGGSHEEMMEFARGSVESAPPGNPLTSMVALAHAERQLGRMSELASRRRYVAAIRMNVTYYSDQVKQELVEAARRWCAAPVEHPRDLQAHNLFAWSFKEAYEEDHARWHLHQVGDRAHRWPWGSGGDPAGEFAKARSRFGLA</sequence>
<gene>
    <name evidence="1" type="ORF">NI17_013220</name>
</gene>
<name>A0AA97M2C8_9ACTN</name>
<accession>A0AA97M2C8</accession>
<proteinExistence type="predicted"/>